<evidence type="ECO:0000313" key="1">
    <source>
        <dbReference type="EMBL" id="KAF9650497.1"/>
    </source>
</evidence>
<reference evidence="1" key="1">
    <citation type="submission" date="2019-10" db="EMBL/GenBank/DDBJ databases">
        <authorList>
            <consortium name="DOE Joint Genome Institute"/>
            <person name="Kuo A."/>
            <person name="Miyauchi S."/>
            <person name="Kiss E."/>
            <person name="Drula E."/>
            <person name="Kohler A."/>
            <person name="Sanchez-Garcia M."/>
            <person name="Andreopoulos B."/>
            <person name="Barry K.W."/>
            <person name="Bonito G."/>
            <person name="Buee M."/>
            <person name="Carver A."/>
            <person name="Chen C."/>
            <person name="Cichocki N."/>
            <person name="Clum A."/>
            <person name="Culley D."/>
            <person name="Crous P.W."/>
            <person name="Fauchery L."/>
            <person name="Girlanda M."/>
            <person name="Hayes R."/>
            <person name="Keri Z."/>
            <person name="Labutti K."/>
            <person name="Lipzen A."/>
            <person name="Lombard V."/>
            <person name="Magnuson J."/>
            <person name="Maillard F."/>
            <person name="Morin E."/>
            <person name="Murat C."/>
            <person name="Nolan M."/>
            <person name="Ohm R."/>
            <person name="Pangilinan J."/>
            <person name="Pereira M."/>
            <person name="Perotto S."/>
            <person name="Peter M."/>
            <person name="Riley R."/>
            <person name="Sitrit Y."/>
            <person name="Stielow B."/>
            <person name="Szollosi G."/>
            <person name="Zifcakova L."/>
            <person name="Stursova M."/>
            <person name="Spatafora J.W."/>
            <person name="Tedersoo L."/>
            <person name="Vaario L.-M."/>
            <person name="Yamada A."/>
            <person name="Yan M."/>
            <person name="Wang P."/>
            <person name="Xu J."/>
            <person name="Bruns T."/>
            <person name="Baldrian P."/>
            <person name="Vilgalys R."/>
            <person name="Henrissat B."/>
            <person name="Grigoriev I.V."/>
            <person name="Hibbett D."/>
            <person name="Nagy L.G."/>
            <person name="Martin F.M."/>
        </authorList>
    </citation>
    <scope>NUCLEOTIDE SEQUENCE</scope>
    <source>
        <strain evidence="1">P2</strain>
    </source>
</reference>
<evidence type="ECO:0000313" key="2">
    <source>
        <dbReference type="Proteomes" id="UP000886501"/>
    </source>
</evidence>
<reference evidence="1" key="2">
    <citation type="journal article" date="2020" name="Nat. Commun.">
        <title>Large-scale genome sequencing of mycorrhizal fungi provides insights into the early evolution of symbiotic traits.</title>
        <authorList>
            <person name="Miyauchi S."/>
            <person name="Kiss E."/>
            <person name="Kuo A."/>
            <person name="Drula E."/>
            <person name="Kohler A."/>
            <person name="Sanchez-Garcia M."/>
            <person name="Morin E."/>
            <person name="Andreopoulos B."/>
            <person name="Barry K.W."/>
            <person name="Bonito G."/>
            <person name="Buee M."/>
            <person name="Carver A."/>
            <person name="Chen C."/>
            <person name="Cichocki N."/>
            <person name="Clum A."/>
            <person name="Culley D."/>
            <person name="Crous P.W."/>
            <person name="Fauchery L."/>
            <person name="Girlanda M."/>
            <person name="Hayes R.D."/>
            <person name="Keri Z."/>
            <person name="LaButti K."/>
            <person name="Lipzen A."/>
            <person name="Lombard V."/>
            <person name="Magnuson J."/>
            <person name="Maillard F."/>
            <person name="Murat C."/>
            <person name="Nolan M."/>
            <person name="Ohm R.A."/>
            <person name="Pangilinan J."/>
            <person name="Pereira M.F."/>
            <person name="Perotto S."/>
            <person name="Peter M."/>
            <person name="Pfister S."/>
            <person name="Riley R."/>
            <person name="Sitrit Y."/>
            <person name="Stielow J.B."/>
            <person name="Szollosi G."/>
            <person name="Zifcakova L."/>
            <person name="Stursova M."/>
            <person name="Spatafora J.W."/>
            <person name="Tedersoo L."/>
            <person name="Vaario L.M."/>
            <person name="Yamada A."/>
            <person name="Yan M."/>
            <person name="Wang P."/>
            <person name="Xu J."/>
            <person name="Bruns T."/>
            <person name="Baldrian P."/>
            <person name="Vilgalys R."/>
            <person name="Dunand C."/>
            <person name="Henrissat B."/>
            <person name="Grigoriev I.V."/>
            <person name="Hibbett D."/>
            <person name="Nagy L.G."/>
            <person name="Martin F.M."/>
        </authorList>
    </citation>
    <scope>NUCLEOTIDE SEQUENCE</scope>
    <source>
        <strain evidence="1">P2</strain>
    </source>
</reference>
<accession>A0ACB6ZLQ2</accession>
<comment type="caution">
    <text evidence="1">The sequence shown here is derived from an EMBL/GenBank/DDBJ whole genome shotgun (WGS) entry which is preliminary data.</text>
</comment>
<name>A0ACB6ZLQ2_THEGA</name>
<sequence length="499" mass="54678">MPNFLSSIIDQAQNAVQSSPLANKIPLGHHRPASPGTTGSSSSATHKSSTLAALNHQFRTLRQQYSDSTPYQRMITTSKGIIMDYDNVGRDAKANSKELYMWGQTETEDLRDVTDRLAYFQFVQGSLAASLAEKLDAARHPLKNLRDKEDALAARRNIRNTREQQIAKLELSSGNEKKIHDLEELLKQSDAEDEVLEKEVQLLERKAIKDSEHAKWEAIREYGEKLVILAQASEQVLQVLPPLPPSPTRRYEGTQETAAIRAAVQKALDDWRPGKVDFPAHHAAVDLGRSDTKSFGETHADELSTIGHDDNPVPRPSTPNHPLHDPPVPASVPVPANTQTTSLKPVTSPAEPSPPLQPGSLNPAPAAKLPQVTPTVAETGVPKLAGPDGPGPASGSLLEVKAEHDSRGSTSGNTTGTTSKPYESAEDEKKRLEREEWERLLKQSSSTPVPKFETAEEEKKRFEREEREKFLASGGDTNPTPGSGKPDENGDELPPYKEF</sequence>
<protein>
    <submittedName>
        <fullName evidence="1">Uncharacterized protein</fullName>
    </submittedName>
</protein>
<dbReference type="Proteomes" id="UP000886501">
    <property type="component" value="Unassembled WGS sequence"/>
</dbReference>
<dbReference type="EMBL" id="MU117984">
    <property type="protein sequence ID" value="KAF9650497.1"/>
    <property type="molecule type" value="Genomic_DNA"/>
</dbReference>
<proteinExistence type="predicted"/>
<organism evidence="1 2">
    <name type="scientific">Thelephora ganbajun</name>
    <name type="common">Ganba fungus</name>
    <dbReference type="NCBI Taxonomy" id="370292"/>
    <lineage>
        <taxon>Eukaryota</taxon>
        <taxon>Fungi</taxon>
        <taxon>Dikarya</taxon>
        <taxon>Basidiomycota</taxon>
        <taxon>Agaricomycotina</taxon>
        <taxon>Agaricomycetes</taxon>
        <taxon>Thelephorales</taxon>
        <taxon>Thelephoraceae</taxon>
        <taxon>Thelephora</taxon>
    </lineage>
</organism>
<gene>
    <name evidence="1" type="ORF">BDM02DRAFT_3112007</name>
</gene>
<keyword evidence="2" id="KW-1185">Reference proteome</keyword>